<feature type="region of interest" description="Disordered" evidence="1">
    <location>
        <begin position="533"/>
        <end position="554"/>
    </location>
</feature>
<name>A0AAU7PBU7_9XANT</name>
<feature type="domain" description="X-Tfes XVIPCD" evidence="2">
    <location>
        <begin position="425"/>
        <end position="523"/>
    </location>
</feature>
<dbReference type="AlphaFoldDB" id="A0AAU7PBU7"/>
<gene>
    <name evidence="3" type="ORF">VZ068_06455</name>
</gene>
<feature type="region of interest" description="Disordered" evidence="1">
    <location>
        <begin position="141"/>
        <end position="168"/>
    </location>
</feature>
<sequence>MARVIEISIKARADEVAALFNADRPAEAVALLERHRQGQPEVVQESLDRYVGIQAERGIAAGAELSQAPGVAAALQRLQGIQTTAPRFPSEDEMAALANGQKYDVYASIAQIRGNAAADQALATPGQRVILGLRQENSTLDAMEDSAHPTQRRADNPATARDESRGGSGVYNDRLVVLWKDADGTAHVVESNRANTEPTAQYDHHAGNTGARPLGEGGRENRRFDPSPGFESITRPRKIEGDDVNADGVRDLGRLHEGTIEMQRAQHPNPLLAGTMDNALRPTQAAVAAGRGMVQRDSNADGWFDQTDVNGTQDLNDTFKIHRGSRGSTDSAGCQTIHADDYDAFLNAVQGNPEQTRWQYVLTSTTPGPVREQHQDQGRGREGVQPGQEEREHPPAQPQRQNGGPAAPVPGRPRQADAEDAQPAPHPLHAQASTLVGRLDASMGRASDAHSERMSASLAHLAKEHGLERIDHVMLSNQTPRAAAGSTVFVVQGEPSNPAHLRASMPTDVAVTTPVEQSLAKLQELDARTLAQAQSQAQERGVVQEEAVKPRSIG</sequence>
<feature type="compositionally biased region" description="Basic and acidic residues" evidence="1">
    <location>
        <begin position="152"/>
        <end position="165"/>
    </location>
</feature>
<feature type="compositionally biased region" description="Basic and acidic residues" evidence="1">
    <location>
        <begin position="542"/>
        <end position="554"/>
    </location>
</feature>
<feature type="region of interest" description="Disordered" evidence="1">
    <location>
        <begin position="366"/>
        <end position="425"/>
    </location>
</feature>
<proteinExistence type="predicted"/>
<dbReference type="RefSeq" id="WP_349657190.1">
    <property type="nucleotide sequence ID" value="NZ_CP144460.1"/>
</dbReference>
<dbReference type="EMBL" id="CP144460">
    <property type="protein sequence ID" value="XBS39147.1"/>
    <property type="molecule type" value="Genomic_DNA"/>
</dbReference>
<dbReference type="Pfam" id="PF20410">
    <property type="entry name" value="X-Tfes_XVIPCD"/>
    <property type="match status" value="1"/>
</dbReference>
<dbReference type="InterPro" id="IPR046519">
    <property type="entry name" value="X-Tfes_XVIPCD"/>
</dbReference>
<evidence type="ECO:0000259" key="2">
    <source>
        <dbReference type="Pfam" id="PF20410"/>
    </source>
</evidence>
<protein>
    <submittedName>
        <fullName evidence="3">XVIPCD domain-containing protein</fullName>
    </submittedName>
</protein>
<evidence type="ECO:0000313" key="3">
    <source>
        <dbReference type="EMBL" id="XBS39147.1"/>
    </source>
</evidence>
<feature type="region of interest" description="Disordered" evidence="1">
    <location>
        <begin position="199"/>
        <end position="235"/>
    </location>
</feature>
<organism evidence="3">
    <name type="scientific">Xanthomonas sp. 10-10</name>
    <dbReference type="NCBI Taxonomy" id="3115848"/>
    <lineage>
        <taxon>Bacteria</taxon>
        <taxon>Pseudomonadati</taxon>
        <taxon>Pseudomonadota</taxon>
        <taxon>Gammaproteobacteria</taxon>
        <taxon>Lysobacterales</taxon>
        <taxon>Lysobacteraceae</taxon>
        <taxon>Xanthomonas</taxon>
    </lineage>
</organism>
<evidence type="ECO:0000256" key="1">
    <source>
        <dbReference type="SAM" id="MobiDB-lite"/>
    </source>
</evidence>
<feature type="compositionally biased region" description="Basic and acidic residues" evidence="1">
    <location>
        <begin position="371"/>
        <end position="394"/>
    </location>
</feature>
<accession>A0AAU7PBU7</accession>
<reference evidence="3" key="1">
    <citation type="submission" date="2024-02" db="EMBL/GenBank/DDBJ databases">
        <title>Complete genome sequence of Xanthomonas sp. 10-10.</title>
        <authorList>
            <person name="Biessy A."/>
            <person name="Ciotola M."/>
            <person name="Cadieux M."/>
            <person name="Soufiane B."/>
            <person name="Laforest M."/>
            <person name="Filion M."/>
        </authorList>
    </citation>
    <scope>NUCLEOTIDE SEQUENCE</scope>
    <source>
        <strain evidence="3">10-10</strain>
    </source>
</reference>